<name>A0A1C3H8W1_SERMA</name>
<protein>
    <submittedName>
        <fullName evidence="1">Uncharacterized protein</fullName>
    </submittedName>
</protein>
<evidence type="ECO:0000313" key="1">
    <source>
        <dbReference type="EMBL" id="SAY41480.1"/>
    </source>
</evidence>
<dbReference type="AlphaFoldDB" id="A0A1C3H8W1"/>
<sequence length="577" mass="60141">MTTLSMTDYPVELTPETENLSFTNINNTNVIISPTSDLTISKAHIKIGSGFNMLSWAGNSTNGGPNIVSANFRANGSAEFGTNNTTILSANFITKDILIATAANGTKSAIINSNIGNFDQFSYIDLAGYIGTGSIHLDGQTVATEGAHTFDAGIIFGNAIINNTAYADVSNIAQSPYFPSAPLAFSLSGFADNVHLINANASYSAGQYIPTTIRIFDDATAASKLHVELAKVQGKNVTTDLNIDIGKEFNPYTDTPPAYSNQKINGGTFAVTSHYTNTPAKEILNITANFTHSELTLSGGSNHITDISLNGFALGGANNYVLKLNVKAGFTDSLARISVGELSNPNGNLAPISVDIHSEIGGTGGGDFYNTLGSLQNSGQFSAIINTLAGKQLEVEGASQDDSFSVIGNTTITGHGSGFQGDTINFAHSSISSQVKITDYHAANDRINAGDTTQQWTFSAAGGKSLVSYGDYGNTSNLNALFSTLGGAADAQSLFSAALSTATGGASEHALAEVGAIKLGNALYIIIDSNGNHGFDSQDIVFSLGNRDLQQTVADMHYNSPSIELSGVTPPQLEALA</sequence>
<gene>
    <name evidence="1" type="ORF">PWN146_00132</name>
</gene>
<proteinExistence type="predicted"/>
<accession>A0A1C3H8W1</accession>
<dbReference type="EMBL" id="LT575490">
    <property type="protein sequence ID" value="SAY41480.1"/>
    <property type="molecule type" value="Genomic_DNA"/>
</dbReference>
<organism evidence="1">
    <name type="scientific">Serratia marcescens</name>
    <dbReference type="NCBI Taxonomy" id="615"/>
    <lineage>
        <taxon>Bacteria</taxon>
        <taxon>Pseudomonadati</taxon>
        <taxon>Pseudomonadota</taxon>
        <taxon>Gammaproteobacteria</taxon>
        <taxon>Enterobacterales</taxon>
        <taxon>Yersiniaceae</taxon>
        <taxon>Serratia</taxon>
    </lineage>
</organism>
<reference evidence="1" key="1">
    <citation type="submission" date="2016-05" db="EMBL/GenBank/DDBJ databases">
        <authorList>
            <person name="Cock P.J.A."/>
            <person name="Cock P.J.A."/>
        </authorList>
    </citation>
    <scope>NUCLEOTIDE SEQUENCE</scope>
    <source>
        <strain evidence="1">PWN146_assembly</strain>
    </source>
</reference>